<dbReference type="Proteomes" id="UP000032141">
    <property type="component" value="Chromosome C4"/>
</dbReference>
<organism evidence="2 3">
    <name type="scientific">Brassica oleracea var. oleracea</name>
    <dbReference type="NCBI Taxonomy" id="109376"/>
    <lineage>
        <taxon>Eukaryota</taxon>
        <taxon>Viridiplantae</taxon>
        <taxon>Streptophyta</taxon>
        <taxon>Embryophyta</taxon>
        <taxon>Tracheophyta</taxon>
        <taxon>Spermatophyta</taxon>
        <taxon>Magnoliopsida</taxon>
        <taxon>eudicotyledons</taxon>
        <taxon>Gunneridae</taxon>
        <taxon>Pentapetalae</taxon>
        <taxon>rosids</taxon>
        <taxon>malvids</taxon>
        <taxon>Brassicales</taxon>
        <taxon>Brassicaceae</taxon>
        <taxon>Brassiceae</taxon>
        <taxon>Brassica</taxon>
    </lineage>
</organism>
<reference evidence="2 3" key="1">
    <citation type="journal article" date="2014" name="Genome Biol.">
        <title>Transcriptome and methylome profiling reveals relics of genome dominance in the mesopolyploid Brassica oleracea.</title>
        <authorList>
            <person name="Parkin I.A."/>
            <person name="Koh C."/>
            <person name="Tang H."/>
            <person name="Robinson S.J."/>
            <person name="Kagale S."/>
            <person name="Clarke W.E."/>
            <person name="Town C.D."/>
            <person name="Nixon J."/>
            <person name="Krishnakumar V."/>
            <person name="Bidwell S.L."/>
            <person name="Denoeud F."/>
            <person name="Belcram H."/>
            <person name="Links M.G."/>
            <person name="Just J."/>
            <person name="Clarke C."/>
            <person name="Bender T."/>
            <person name="Huebert T."/>
            <person name="Mason A.S."/>
            <person name="Pires J.C."/>
            <person name="Barker G."/>
            <person name="Moore J."/>
            <person name="Walley P.G."/>
            <person name="Manoli S."/>
            <person name="Batley J."/>
            <person name="Edwards D."/>
            <person name="Nelson M.N."/>
            <person name="Wang X."/>
            <person name="Paterson A.H."/>
            <person name="King G."/>
            <person name="Bancroft I."/>
            <person name="Chalhoub B."/>
            <person name="Sharpe A.G."/>
        </authorList>
    </citation>
    <scope>NUCLEOTIDE SEQUENCE</scope>
    <source>
        <strain evidence="2 3">cv. TO1000</strain>
    </source>
</reference>
<dbReference type="AlphaFoldDB" id="A0A0D3BXQ3"/>
<reference evidence="2" key="2">
    <citation type="submission" date="2015-03" db="UniProtKB">
        <authorList>
            <consortium name="EnsemblPlants"/>
        </authorList>
    </citation>
    <scope>IDENTIFICATION</scope>
</reference>
<dbReference type="EnsemblPlants" id="Bo4g116650.1">
    <property type="protein sequence ID" value="Bo4g116650.1"/>
    <property type="gene ID" value="Bo4g116650"/>
</dbReference>
<keyword evidence="1" id="KW-0812">Transmembrane</keyword>
<keyword evidence="3" id="KW-1185">Reference proteome</keyword>
<proteinExistence type="predicted"/>
<evidence type="ECO:0000256" key="1">
    <source>
        <dbReference type="SAM" id="Phobius"/>
    </source>
</evidence>
<evidence type="ECO:0000313" key="2">
    <source>
        <dbReference type="EnsemblPlants" id="Bo4g116650.1"/>
    </source>
</evidence>
<accession>A0A0D3BXQ3</accession>
<sequence>MVTKWQREERAVKCVNSIDPQNLMLVEYATYLFSLFYFYTSLIYSLSLLFN</sequence>
<protein>
    <submittedName>
        <fullName evidence="2">Uncharacterized protein</fullName>
    </submittedName>
</protein>
<evidence type="ECO:0000313" key="3">
    <source>
        <dbReference type="Proteomes" id="UP000032141"/>
    </source>
</evidence>
<dbReference type="HOGENOM" id="CLU_3109210_0_0_1"/>
<keyword evidence="1" id="KW-1133">Transmembrane helix</keyword>
<feature type="transmembrane region" description="Helical" evidence="1">
    <location>
        <begin position="28"/>
        <end position="50"/>
    </location>
</feature>
<keyword evidence="1" id="KW-0472">Membrane</keyword>
<dbReference type="Gramene" id="Bo4g116650.1">
    <property type="protein sequence ID" value="Bo4g116650.1"/>
    <property type="gene ID" value="Bo4g116650"/>
</dbReference>
<name>A0A0D3BXQ3_BRAOL</name>